<name>H9LTC5_NITHY</name>
<dbReference type="CDD" id="cd01651">
    <property type="entry name" value="RT_G2_intron"/>
    <property type="match status" value="1"/>
</dbReference>
<accession>H9LTC5</accession>
<feature type="region of interest" description="Disordered" evidence="1">
    <location>
        <begin position="161"/>
        <end position="182"/>
    </location>
</feature>
<evidence type="ECO:0000256" key="1">
    <source>
        <dbReference type="SAM" id="MobiDB-lite"/>
    </source>
</evidence>
<dbReference type="InterPro" id="IPR051083">
    <property type="entry name" value="GrpII_Intron_Splice-Mob/Def"/>
</dbReference>
<proteinExistence type="predicted"/>
<sequence>MNCSFVQKIFMQMRRCRSPQRDGHDLFKATHVEDTRSEELAAKTQARRERGSLGIASPWLNPDRVSDTQLNGILVNVRCWWDNCPDVFGKADPLQDRYHNVFPRTATSKIVCARTLRKPGHEVATASEAHCVLNSTQRAYGGTGEPFESLDFRMGQRARSTYHTSHLSAEGKEPKSTDLDRETKDVAYLRVKENSVVRSNGTKQGASQTSEASALTCTEKLHNLRSQNEEFRASGLFSLMKDINLWIAAYKKLAPNPGSHEGGAGGTIDGTSMKSLEGNPRPKEKALASLQARSVVQEVMRTILERVCEPRFLKCSNSGEPGYSQHTCMKQIRRYFRGAVWYIEGRRSKCFDTIDHQILMSLLHKKIQDDRFLTLVRRHLYKIKRPLIRSVALSKDDHIGRHCLRPSSIQCGTS</sequence>
<keyword evidence="2" id="KW-0808">Transferase</keyword>
<dbReference type="EMBL" id="JF810595">
    <property type="protein sequence ID" value="AEH42858.1"/>
    <property type="molecule type" value="Genomic_DNA"/>
</dbReference>
<dbReference type="GO" id="GO:0003964">
    <property type="term" value="F:RNA-directed DNA polymerase activity"/>
    <property type="evidence" value="ECO:0007669"/>
    <property type="project" value="UniProtKB-KW"/>
</dbReference>
<keyword evidence="2" id="KW-0496">Mitochondrion</keyword>
<organism evidence="2">
    <name type="scientific">Nitella hyalina</name>
    <name type="common">Many-branched stonewort</name>
    <dbReference type="NCBI Taxonomy" id="181804"/>
    <lineage>
        <taxon>Eukaryota</taxon>
        <taxon>Viridiplantae</taxon>
        <taxon>Streptophyta</taxon>
        <taxon>Charophyceae</taxon>
        <taxon>Charales</taxon>
        <taxon>Characeae</taxon>
        <taxon>Nitella</taxon>
    </lineage>
</organism>
<gene>
    <name evidence="2" type="primary">orf760</name>
    <name evidence="2" type="ORF">NhyaMp23</name>
</gene>
<protein>
    <submittedName>
        <fullName evidence="2">Putative reverse transcriptase</fullName>
    </submittedName>
</protein>
<dbReference type="PANTHER" id="PTHR34047">
    <property type="entry name" value="NUCLEAR INTRON MATURASE 1, MITOCHONDRIAL-RELATED"/>
    <property type="match status" value="1"/>
</dbReference>
<feature type="region of interest" description="Disordered" evidence="1">
    <location>
        <begin position="261"/>
        <end position="281"/>
    </location>
</feature>
<evidence type="ECO:0000313" key="2">
    <source>
        <dbReference type="EMBL" id="AEH42858.1"/>
    </source>
</evidence>
<dbReference type="GeneID" id="12079321"/>
<reference evidence="2" key="1">
    <citation type="journal article" date="2020" name="Plants (Basel)">
        <title>Evolutionary Trends in the Mitochondrial Genome of Archaeplastida: How Does the GC Bias Affect the Transition from Water to Land?</title>
        <authorList>
            <person name="Pedrola-Monfort J."/>
            <person name="Lazaro-Gimeno D."/>
            <person name="Boluda C.G."/>
            <person name="Pedrola L."/>
            <person name="Garmendia A."/>
            <person name="Soler C."/>
            <person name="Soriano J.M."/>
        </authorList>
    </citation>
    <scope>NUCLEOTIDE SEQUENCE</scope>
</reference>
<dbReference type="RefSeq" id="YP_006073017.1">
    <property type="nucleotide sequence ID" value="NC_017598.1"/>
</dbReference>
<geneLocation type="mitochondrion" evidence="2"/>
<dbReference type="AlphaFoldDB" id="H9LTC5"/>
<dbReference type="PANTHER" id="PTHR34047:SF2">
    <property type="entry name" value="NUCLEAR INTRON MATURASE 1, MITOCHONDRIAL"/>
    <property type="match status" value="1"/>
</dbReference>
<keyword evidence="2" id="KW-0548">Nucleotidyltransferase</keyword>
<feature type="compositionally biased region" description="Basic and acidic residues" evidence="1">
    <location>
        <begin position="169"/>
        <end position="182"/>
    </location>
</feature>
<keyword evidence="2" id="KW-0695">RNA-directed DNA polymerase</keyword>